<proteinExistence type="predicted"/>
<evidence type="ECO:0000313" key="1">
    <source>
        <dbReference type="EMBL" id="KAF5601717.1"/>
    </source>
</evidence>
<dbReference type="EMBL" id="JAAOAV010000107">
    <property type="protein sequence ID" value="KAF5601717.1"/>
    <property type="molecule type" value="Genomic_DNA"/>
</dbReference>
<organism evidence="1 2">
    <name type="scientific">Gibberella subglutinans</name>
    <name type="common">Fusarium subglutinans</name>
    <dbReference type="NCBI Taxonomy" id="42677"/>
    <lineage>
        <taxon>Eukaryota</taxon>
        <taxon>Fungi</taxon>
        <taxon>Dikarya</taxon>
        <taxon>Ascomycota</taxon>
        <taxon>Pezizomycotina</taxon>
        <taxon>Sordariomycetes</taxon>
        <taxon>Hypocreomycetidae</taxon>
        <taxon>Hypocreales</taxon>
        <taxon>Nectriaceae</taxon>
        <taxon>Fusarium</taxon>
        <taxon>Fusarium fujikuroi species complex</taxon>
    </lineage>
</organism>
<dbReference type="AlphaFoldDB" id="A0A8H5PSP4"/>
<protein>
    <submittedName>
        <fullName evidence="1">ARO80-positive transcription regulator of ARO9 and ARO10</fullName>
    </submittedName>
</protein>
<dbReference type="GO" id="GO:0000981">
    <property type="term" value="F:DNA-binding transcription factor activity, RNA polymerase II-specific"/>
    <property type="evidence" value="ECO:0007669"/>
    <property type="project" value="TreeGrafter"/>
</dbReference>
<dbReference type="InterPro" id="IPR052780">
    <property type="entry name" value="AAA_Catabolism_Regulators"/>
</dbReference>
<sequence>MNSFGIQAAVDADVLQSSITATDYSFIKEVIDSSCQALESVNRLFEAGTLRYCPVRVFLRIIMASIFLLKALSLGIRTTDLETSLGILERSIRALRNSNLDEMHLASWYGELLDMHLERYRQSMVPTTIPQGIRTVDQTSQWIFDTSVPLVNDALGDLSMPAVDDWLALPFDPSMAPFGFATDDPDMAEPEYRLWDFL</sequence>
<dbReference type="OrthoDB" id="2262349at2759"/>
<reference evidence="1 2" key="1">
    <citation type="submission" date="2020-05" db="EMBL/GenBank/DDBJ databases">
        <title>Identification and distribution of gene clusters putatively required for synthesis of sphingolipid metabolism inhibitors in phylogenetically diverse species of the filamentous fungus Fusarium.</title>
        <authorList>
            <person name="Kim H.-S."/>
            <person name="Busman M."/>
            <person name="Brown D.W."/>
            <person name="Divon H."/>
            <person name="Uhlig S."/>
            <person name="Proctor R.H."/>
        </authorList>
    </citation>
    <scope>NUCLEOTIDE SEQUENCE [LARGE SCALE GENOMIC DNA]</scope>
    <source>
        <strain evidence="1 2">NRRL 66333</strain>
    </source>
</reference>
<dbReference type="Proteomes" id="UP000547976">
    <property type="component" value="Unassembled WGS sequence"/>
</dbReference>
<name>A0A8H5PSP4_GIBSU</name>
<dbReference type="GO" id="GO:0045944">
    <property type="term" value="P:positive regulation of transcription by RNA polymerase II"/>
    <property type="evidence" value="ECO:0007669"/>
    <property type="project" value="TreeGrafter"/>
</dbReference>
<dbReference type="GeneID" id="59321173"/>
<evidence type="ECO:0000313" key="2">
    <source>
        <dbReference type="Proteomes" id="UP000547976"/>
    </source>
</evidence>
<comment type="caution">
    <text evidence="1">The sequence shown here is derived from an EMBL/GenBank/DDBJ whole genome shotgun (WGS) entry which is preliminary data.</text>
</comment>
<dbReference type="GO" id="GO:0005634">
    <property type="term" value="C:nucleus"/>
    <property type="evidence" value="ECO:0007669"/>
    <property type="project" value="TreeGrafter"/>
</dbReference>
<dbReference type="RefSeq" id="XP_036536486.1">
    <property type="nucleotide sequence ID" value="XM_036686455.1"/>
</dbReference>
<gene>
    <name evidence="1" type="ORF">FSUBG_8083</name>
</gene>
<keyword evidence="2" id="KW-1185">Reference proteome</keyword>
<dbReference type="GO" id="GO:0009074">
    <property type="term" value="P:aromatic amino acid family catabolic process"/>
    <property type="evidence" value="ECO:0007669"/>
    <property type="project" value="TreeGrafter"/>
</dbReference>
<accession>A0A8H5PSP4</accession>
<dbReference type="PANTHER" id="PTHR31644">
    <property type="entry name" value="TRANSCRIPTIONAL ACTIVATOR ARO80-RELATED"/>
    <property type="match status" value="1"/>
</dbReference>
<dbReference type="PANTHER" id="PTHR31644:SF3">
    <property type="entry name" value="ZN(II)2CYS6 TRANSCRIPTION FACTOR (EUROFUNG)"/>
    <property type="match status" value="1"/>
</dbReference>